<comment type="caution">
    <text evidence="1">The sequence shown here is derived from an EMBL/GenBank/DDBJ whole genome shotgun (WGS) entry which is preliminary data.</text>
</comment>
<reference evidence="1 2" key="2">
    <citation type="journal article" date="2022" name="Mol. Ecol. Resour.">
        <title>The genomes of chicory, endive, great burdock and yacon provide insights into Asteraceae paleo-polyploidization history and plant inulin production.</title>
        <authorList>
            <person name="Fan W."/>
            <person name="Wang S."/>
            <person name="Wang H."/>
            <person name="Wang A."/>
            <person name="Jiang F."/>
            <person name="Liu H."/>
            <person name="Zhao H."/>
            <person name="Xu D."/>
            <person name="Zhang Y."/>
        </authorList>
    </citation>
    <scope>NUCLEOTIDE SEQUENCE [LARGE SCALE GENOMIC DNA]</scope>
    <source>
        <strain evidence="2">cv. Yunnan</strain>
        <tissue evidence="1">Leaves</tissue>
    </source>
</reference>
<organism evidence="1 2">
    <name type="scientific">Smallanthus sonchifolius</name>
    <dbReference type="NCBI Taxonomy" id="185202"/>
    <lineage>
        <taxon>Eukaryota</taxon>
        <taxon>Viridiplantae</taxon>
        <taxon>Streptophyta</taxon>
        <taxon>Embryophyta</taxon>
        <taxon>Tracheophyta</taxon>
        <taxon>Spermatophyta</taxon>
        <taxon>Magnoliopsida</taxon>
        <taxon>eudicotyledons</taxon>
        <taxon>Gunneridae</taxon>
        <taxon>Pentapetalae</taxon>
        <taxon>asterids</taxon>
        <taxon>campanulids</taxon>
        <taxon>Asterales</taxon>
        <taxon>Asteraceae</taxon>
        <taxon>Asteroideae</taxon>
        <taxon>Heliantheae alliance</taxon>
        <taxon>Millerieae</taxon>
        <taxon>Smallanthus</taxon>
    </lineage>
</organism>
<proteinExistence type="predicted"/>
<dbReference type="EMBL" id="CM042045">
    <property type="protein sequence ID" value="KAI3682505.1"/>
    <property type="molecule type" value="Genomic_DNA"/>
</dbReference>
<name>A0ACB8YEU4_9ASTR</name>
<keyword evidence="2" id="KW-1185">Reference proteome</keyword>
<accession>A0ACB8YEU4</accession>
<evidence type="ECO:0000313" key="2">
    <source>
        <dbReference type="Proteomes" id="UP001056120"/>
    </source>
</evidence>
<gene>
    <name evidence="1" type="ORF">L1987_82533</name>
</gene>
<evidence type="ECO:0000313" key="1">
    <source>
        <dbReference type="EMBL" id="KAI3682505.1"/>
    </source>
</evidence>
<protein>
    <submittedName>
        <fullName evidence="1">Uncharacterized protein</fullName>
    </submittedName>
</protein>
<sequence length="260" mass="29195">MDSHRRSNAVLLLLLIVSLPTILLPVSVASEEKVKLTVYYEALCPSSEDFITNYLYKIFDNGLISVVDLKLSPYGNAKISSNGTIVCQHGEWECLLNTVEACAIQVWPAVTDHFPFIYCVERLNEEGKYTEWESCFEILNLDPKPVADCYSSGLGHELEVQYADETMALEPPHVYVPWVVVDGQPLYDNYTDFISYICKAYKDSNVPQACLGLSHPITPPKGTVKPSKHVCYKEEDDVKSKSTLSEIISSMVANWLTVWA</sequence>
<reference evidence="2" key="1">
    <citation type="journal article" date="2022" name="Mol. Ecol. Resour.">
        <title>The genomes of chicory, endive, great burdock and yacon provide insights into Asteraceae palaeo-polyploidization history and plant inulin production.</title>
        <authorList>
            <person name="Fan W."/>
            <person name="Wang S."/>
            <person name="Wang H."/>
            <person name="Wang A."/>
            <person name="Jiang F."/>
            <person name="Liu H."/>
            <person name="Zhao H."/>
            <person name="Xu D."/>
            <person name="Zhang Y."/>
        </authorList>
    </citation>
    <scope>NUCLEOTIDE SEQUENCE [LARGE SCALE GENOMIC DNA]</scope>
    <source>
        <strain evidence="2">cv. Yunnan</strain>
    </source>
</reference>
<dbReference type="Proteomes" id="UP001056120">
    <property type="component" value="Linkage Group LG28"/>
</dbReference>